<dbReference type="Proteomes" id="UP000535543">
    <property type="component" value="Unassembled WGS sequence"/>
</dbReference>
<evidence type="ECO:0000259" key="2">
    <source>
        <dbReference type="Pfam" id="PF03795"/>
    </source>
</evidence>
<evidence type="ECO:0000313" key="3">
    <source>
        <dbReference type="EMBL" id="NMN93891.1"/>
    </source>
</evidence>
<comment type="similarity">
    <text evidence="1">Belongs to the YciI family.</text>
</comment>
<organism evidence="3 4">
    <name type="scientific">Antrihabitans stalactiti</name>
    <dbReference type="NCBI Taxonomy" id="2584121"/>
    <lineage>
        <taxon>Bacteria</taxon>
        <taxon>Bacillati</taxon>
        <taxon>Actinomycetota</taxon>
        <taxon>Actinomycetes</taxon>
        <taxon>Mycobacteriales</taxon>
        <taxon>Nocardiaceae</taxon>
        <taxon>Antrihabitans</taxon>
    </lineage>
</organism>
<name>A0A848K5P1_9NOCA</name>
<feature type="domain" description="YCII-related" evidence="2">
    <location>
        <begin position="56"/>
        <end position="135"/>
    </location>
</feature>
<dbReference type="AlphaFoldDB" id="A0A848K5P1"/>
<dbReference type="Gene3D" id="3.30.70.1060">
    <property type="entry name" value="Dimeric alpha+beta barrel"/>
    <property type="match status" value="1"/>
</dbReference>
<dbReference type="SUPFAM" id="SSF54909">
    <property type="entry name" value="Dimeric alpha+beta barrel"/>
    <property type="match status" value="1"/>
</dbReference>
<sequence length="145" mass="15434">MPAGHGPAGSNANVTSHEHLTDCVIFGSVTYRQSAVNVDRNLTTTQRIRHMANFAVLWTYTDDKSKIGAAKQAHVDYLKDLVARGTVTVAGGWPDGSGGLVVFDVANHDELQPLLDKDPFTTEGVIVDTTIKEWSIALGSVGAAS</sequence>
<dbReference type="PANTHER" id="PTHR37828:SF1">
    <property type="entry name" value="YCII-RELATED DOMAIN-CONTAINING PROTEIN"/>
    <property type="match status" value="1"/>
</dbReference>
<keyword evidence="4" id="KW-1185">Reference proteome</keyword>
<proteinExistence type="inferred from homology"/>
<protein>
    <recommendedName>
        <fullName evidence="2">YCII-related domain-containing protein</fullName>
    </recommendedName>
</protein>
<reference evidence="3 4" key="1">
    <citation type="submission" date="2019-05" db="EMBL/GenBank/DDBJ databases">
        <authorList>
            <person name="Lee S.D."/>
        </authorList>
    </citation>
    <scope>NUCLEOTIDE SEQUENCE [LARGE SCALE GENOMIC DNA]</scope>
    <source>
        <strain evidence="3 4">YC2-7</strain>
    </source>
</reference>
<reference evidence="3 4" key="2">
    <citation type="submission" date="2020-06" db="EMBL/GenBank/DDBJ databases">
        <title>Antribacter stalactiti gen. nov., sp. nov., a new member of the family Nacardiaceae isolated from a cave.</title>
        <authorList>
            <person name="Kim I.S."/>
        </authorList>
    </citation>
    <scope>NUCLEOTIDE SEQUENCE [LARGE SCALE GENOMIC DNA]</scope>
    <source>
        <strain evidence="3 4">YC2-7</strain>
    </source>
</reference>
<gene>
    <name evidence="3" type="ORF">FGL95_02400</name>
</gene>
<dbReference type="EMBL" id="VCQU01000001">
    <property type="protein sequence ID" value="NMN93891.1"/>
    <property type="molecule type" value="Genomic_DNA"/>
</dbReference>
<evidence type="ECO:0000313" key="4">
    <source>
        <dbReference type="Proteomes" id="UP000535543"/>
    </source>
</evidence>
<dbReference type="Pfam" id="PF03795">
    <property type="entry name" value="YCII"/>
    <property type="match status" value="1"/>
</dbReference>
<evidence type="ECO:0000256" key="1">
    <source>
        <dbReference type="ARBA" id="ARBA00007689"/>
    </source>
</evidence>
<comment type="caution">
    <text evidence="3">The sequence shown here is derived from an EMBL/GenBank/DDBJ whole genome shotgun (WGS) entry which is preliminary data.</text>
</comment>
<accession>A0A848K5P1</accession>
<dbReference type="PANTHER" id="PTHR37828">
    <property type="entry name" value="GSR2449 PROTEIN"/>
    <property type="match status" value="1"/>
</dbReference>
<dbReference type="InterPro" id="IPR011008">
    <property type="entry name" value="Dimeric_a/b-barrel"/>
</dbReference>
<dbReference type="InterPro" id="IPR005545">
    <property type="entry name" value="YCII"/>
</dbReference>